<reference evidence="2 3" key="1">
    <citation type="submission" date="2013-10" db="EMBL/GenBank/DDBJ databases">
        <title>Genome sequence of Mycobacterium kansasii.</title>
        <authorList>
            <consortium name="McGill University Mycobacterium genome consortium"/>
            <person name="Veyrier F.J."/>
            <person name="Behr M.A."/>
        </authorList>
    </citation>
    <scope>NUCLEOTIDE SEQUENCE [LARGE SCALE GENOMIC DNA]</scope>
    <source>
        <strain evidence="2 3">ATCC 12478</strain>
    </source>
</reference>
<evidence type="ECO:0000256" key="1">
    <source>
        <dbReference type="SAM" id="MobiDB-lite"/>
    </source>
</evidence>
<feature type="region of interest" description="Disordered" evidence="1">
    <location>
        <begin position="1"/>
        <end position="39"/>
    </location>
</feature>
<evidence type="ECO:0000313" key="2">
    <source>
        <dbReference type="EMBL" id="AGZ51340.1"/>
    </source>
</evidence>
<dbReference type="HOGENOM" id="CLU_2480003_0_0_11"/>
<evidence type="ECO:0000313" key="3">
    <source>
        <dbReference type="Proteomes" id="UP000017786"/>
    </source>
</evidence>
<protein>
    <submittedName>
        <fullName evidence="2">Uncharacterized protein</fullName>
    </submittedName>
</protein>
<proteinExistence type="predicted"/>
<feature type="region of interest" description="Disordered" evidence="1">
    <location>
        <begin position="51"/>
        <end position="72"/>
    </location>
</feature>
<dbReference type="EMBL" id="CP006835">
    <property type="protein sequence ID" value="AGZ51340.1"/>
    <property type="molecule type" value="Genomic_DNA"/>
</dbReference>
<feature type="compositionally biased region" description="Polar residues" evidence="1">
    <location>
        <begin position="1"/>
        <end position="18"/>
    </location>
</feature>
<dbReference type="Proteomes" id="UP000017786">
    <property type="component" value="Chromosome"/>
</dbReference>
<feature type="compositionally biased region" description="Basic residues" evidence="1">
    <location>
        <begin position="61"/>
        <end position="72"/>
    </location>
</feature>
<organism evidence="2 3">
    <name type="scientific">Mycobacterium kansasii ATCC 12478</name>
    <dbReference type="NCBI Taxonomy" id="557599"/>
    <lineage>
        <taxon>Bacteria</taxon>
        <taxon>Bacillati</taxon>
        <taxon>Actinomycetota</taxon>
        <taxon>Actinomycetes</taxon>
        <taxon>Mycobacteriales</taxon>
        <taxon>Mycobacteriaceae</taxon>
        <taxon>Mycobacterium</taxon>
    </lineage>
</organism>
<dbReference type="KEGG" id="mkn:MKAN_14485"/>
<feature type="compositionally biased region" description="Polar residues" evidence="1">
    <location>
        <begin position="27"/>
        <end position="39"/>
    </location>
</feature>
<dbReference type="AlphaFoldDB" id="U5WTF5"/>
<sequence length="87" mass="9202">MPVSGSTLAGSAVPSTAVTMPARPTCGATSCSTSRSPLRTAMTWRSSLRHTTNRTMTPPTSRRHQRASRVRSGRLRVSTIEATVGCG</sequence>
<gene>
    <name evidence="2" type="ORF">MKAN_14485</name>
</gene>
<accession>U5WTF5</accession>
<name>U5WTF5_MYCKA</name>